<reference evidence="2" key="2">
    <citation type="submission" date="2020-11" db="EMBL/GenBank/DDBJ databases">
        <authorList>
            <person name="McCartney M.A."/>
            <person name="Auch B."/>
            <person name="Kono T."/>
            <person name="Mallez S."/>
            <person name="Becker A."/>
            <person name="Gohl D.M."/>
            <person name="Silverstein K.A.T."/>
            <person name="Koren S."/>
            <person name="Bechman K.B."/>
            <person name="Herman A."/>
            <person name="Abrahante J.E."/>
            <person name="Garbe J."/>
        </authorList>
    </citation>
    <scope>NUCLEOTIDE SEQUENCE</scope>
    <source>
        <strain evidence="2">Duluth1</strain>
        <tissue evidence="2">Whole animal</tissue>
    </source>
</reference>
<reference evidence="2" key="1">
    <citation type="journal article" date="2019" name="bioRxiv">
        <title>The Genome of the Zebra Mussel, Dreissena polymorpha: A Resource for Invasive Species Research.</title>
        <authorList>
            <person name="McCartney M.A."/>
            <person name="Auch B."/>
            <person name="Kono T."/>
            <person name="Mallez S."/>
            <person name="Zhang Y."/>
            <person name="Obille A."/>
            <person name="Becker A."/>
            <person name="Abrahante J.E."/>
            <person name="Garbe J."/>
            <person name="Badalamenti J.P."/>
            <person name="Herman A."/>
            <person name="Mangelson H."/>
            <person name="Liachko I."/>
            <person name="Sullivan S."/>
            <person name="Sone E.D."/>
            <person name="Koren S."/>
            <person name="Silverstein K.A.T."/>
            <person name="Beckman K.B."/>
            <person name="Gohl D.M."/>
        </authorList>
    </citation>
    <scope>NUCLEOTIDE SEQUENCE</scope>
    <source>
        <strain evidence="2">Duluth1</strain>
        <tissue evidence="2">Whole animal</tissue>
    </source>
</reference>
<organism evidence="2 3">
    <name type="scientific">Dreissena polymorpha</name>
    <name type="common">Zebra mussel</name>
    <name type="synonym">Mytilus polymorpha</name>
    <dbReference type="NCBI Taxonomy" id="45954"/>
    <lineage>
        <taxon>Eukaryota</taxon>
        <taxon>Metazoa</taxon>
        <taxon>Spiralia</taxon>
        <taxon>Lophotrochozoa</taxon>
        <taxon>Mollusca</taxon>
        <taxon>Bivalvia</taxon>
        <taxon>Autobranchia</taxon>
        <taxon>Heteroconchia</taxon>
        <taxon>Euheterodonta</taxon>
        <taxon>Imparidentia</taxon>
        <taxon>Neoheterodontei</taxon>
        <taxon>Myida</taxon>
        <taxon>Dreissenoidea</taxon>
        <taxon>Dreissenidae</taxon>
        <taxon>Dreissena</taxon>
    </lineage>
</organism>
<feature type="region of interest" description="Disordered" evidence="1">
    <location>
        <begin position="1"/>
        <end position="50"/>
    </location>
</feature>
<name>A0A9D4KR48_DREPO</name>
<feature type="compositionally biased region" description="Basic and acidic residues" evidence="1">
    <location>
        <begin position="1"/>
        <end position="12"/>
    </location>
</feature>
<evidence type="ECO:0000313" key="3">
    <source>
        <dbReference type="Proteomes" id="UP000828390"/>
    </source>
</evidence>
<evidence type="ECO:0000313" key="2">
    <source>
        <dbReference type="EMBL" id="KAH3844565.1"/>
    </source>
</evidence>
<dbReference type="EMBL" id="JAIWYP010000003">
    <property type="protein sequence ID" value="KAH3844565.1"/>
    <property type="molecule type" value="Genomic_DNA"/>
</dbReference>
<accession>A0A9D4KR48</accession>
<gene>
    <name evidence="2" type="ORF">DPMN_086824</name>
</gene>
<dbReference type="Proteomes" id="UP000828390">
    <property type="component" value="Unassembled WGS sequence"/>
</dbReference>
<protein>
    <submittedName>
        <fullName evidence="2">Uncharacterized protein</fullName>
    </submittedName>
</protein>
<dbReference type="AlphaFoldDB" id="A0A9D4KR48"/>
<comment type="caution">
    <text evidence="2">The sequence shown here is derived from an EMBL/GenBank/DDBJ whole genome shotgun (WGS) entry which is preliminary data.</text>
</comment>
<proteinExistence type="predicted"/>
<feature type="compositionally biased region" description="Polar residues" evidence="1">
    <location>
        <begin position="29"/>
        <end position="43"/>
    </location>
</feature>
<keyword evidence="3" id="KW-1185">Reference proteome</keyword>
<sequence>MSGQDDDPHSAGEPDNSLKSQLAPRQLLETKSTRPSFLDNSPQSKEKWDW</sequence>
<evidence type="ECO:0000256" key="1">
    <source>
        <dbReference type="SAM" id="MobiDB-lite"/>
    </source>
</evidence>